<keyword evidence="6 9" id="KW-0067">ATP-binding</keyword>
<dbReference type="AlphaFoldDB" id="A0A0V8GH26"/>
<dbReference type="EMBL" id="LNQL01000002">
    <property type="protein sequence ID" value="KSU49582.1"/>
    <property type="molecule type" value="Genomic_DNA"/>
</dbReference>
<dbReference type="Pfam" id="PF00005">
    <property type="entry name" value="ABC_tran"/>
    <property type="match status" value="1"/>
</dbReference>
<comment type="similarity">
    <text evidence="2">Belongs to the ABC transporter superfamily.</text>
</comment>
<dbReference type="InterPro" id="IPR003439">
    <property type="entry name" value="ABC_transporter-like_ATP-bd"/>
</dbReference>
<organism evidence="9 10">
    <name type="scientific">Exiguobacterium indicum</name>
    <dbReference type="NCBI Taxonomy" id="296995"/>
    <lineage>
        <taxon>Bacteria</taxon>
        <taxon>Bacillati</taxon>
        <taxon>Bacillota</taxon>
        <taxon>Bacilli</taxon>
        <taxon>Bacillales</taxon>
        <taxon>Bacillales Family XII. Incertae Sedis</taxon>
        <taxon>Exiguobacterium</taxon>
    </lineage>
</organism>
<keyword evidence="5" id="KW-0547">Nucleotide-binding</keyword>
<dbReference type="Proteomes" id="UP000053797">
    <property type="component" value="Unassembled WGS sequence"/>
</dbReference>
<feature type="domain" description="ABC transporter" evidence="8">
    <location>
        <begin position="11"/>
        <end position="258"/>
    </location>
</feature>
<evidence type="ECO:0000256" key="7">
    <source>
        <dbReference type="ARBA" id="ARBA00023136"/>
    </source>
</evidence>
<protein>
    <submittedName>
        <fullName evidence="9">Nickel import ATP-binding protein NikD</fullName>
    </submittedName>
</protein>
<keyword evidence="4" id="KW-1003">Cell membrane</keyword>
<accession>A0A0V8GH26</accession>
<dbReference type="InterPro" id="IPR017871">
    <property type="entry name" value="ABC_transporter-like_CS"/>
</dbReference>
<dbReference type="InterPro" id="IPR003593">
    <property type="entry name" value="AAA+_ATPase"/>
</dbReference>
<dbReference type="SUPFAM" id="SSF52540">
    <property type="entry name" value="P-loop containing nucleoside triphosphate hydrolases"/>
    <property type="match status" value="1"/>
</dbReference>
<dbReference type="GO" id="GO:0016887">
    <property type="term" value="F:ATP hydrolysis activity"/>
    <property type="evidence" value="ECO:0007669"/>
    <property type="project" value="InterPro"/>
</dbReference>
<dbReference type="OrthoDB" id="9802264at2"/>
<reference evidence="9 10" key="1">
    <citation type="journal article" date="2015" name="Int. J. Syst. Evol. Microbiol.">
        <title>Exiguobacterium enclense sp. nov., isolated from sediment.</title>
        <authorList>
            <person name="Dastager S.G."/>
            <person name="Mawlankar R."/>
            <person name="Sonalkar V.V."/>
            <person name="Thorat M.N."/>
            <person name="Mual P."/>
            <person name="Verma A."/>
            <person name="Krishnamurthi S."/>
            <person name="Tang S.K."/>
            <person name="Li W.J."/>
        </authorList>
    </citation>
    <scope>NUCLEOTIDE SEQUENCE [LARGE SCALE GENOMIC DNA]</scope>
    <source>
        <strain evidence="9 10">NIO-1109</strain>
    </source>
</reference>
<proteinExistence type="inferred from homology"/>
<evidence type="ECO:0000256" key="1">
    <source>
        <dbReference type="ARBA" id="ARBA00004202"/>
    </source>
</evidence>
<evidence type="ECO:0000313" key="9">
    <source>
        <dbReference type="EMBL" id="KSU49582.1"/>
    </source>
</evidence>
<evidence type="ECO:0000256" key="4">
    <source>
        <dbReference type="ARBA" id="ARBA00022475"/>
    </source>
</evidence>
<dbReference type="PROSITE" id="PS00211">
    <property type="entry name" value="ABC_TRANSPORTER_1"/>
    <property type="match status" value="1"/>
</dbReference>
<evidence type="ECO:0000313" key="10">
    <source>
        <dbReference type="Proteomes" id="UP000053797"/>
    </source>
</evidence>
<dbReference type="InterPro" id="IPR050388">
    <property type="entry name" value="ABC_Ni/Peptide_Import"/>
</dbReference>
<dbReference type="GO" id="GO:0005886">
    <property type="term" value="C:plasma membrane"/>
    <property type="evidence" value="ECO:0007669"/>
    <property type="project" value="UniProtKB-SubCell"/>
</dbReference>
<sequence>MRGGACIEPILAVDGLTVHTKQQVTLIESVTFSIQAGQILGLVGESGCGKTVTSLALMRLLNPQTTDVTGDIRLNGTSIQSLSERAVRTIRGDEIAFIMQNPMSAFTPVYSIGHQMIETIQTHTRCSKREAKQQAMTALEEVNLTDVARLLKAYPFELSGGMLQRIMIALAVALRPSVLIADEPTTALDVFNQKTVLELLERIRATYGTAILLISHDLGVIAELADDVLVMQQGRIVEQADVFDLFDRPQHPYTQSLLAQHLGREAFG</sequence>
<comment type="subcellular location">
    <subcellularLocation>
        <location evidence="1">Cell membrane</location>
        <topology evidence="1">Peripheral membrane protein</topology>
    </subcellularLocation>
</comment>
<evidence type="ECO:0000256" key="3">
    <source>
        <dbReference type="ARBA" id="ARBA00022448"/>
    </source>
</evidence>
<dbReference type="SMART" id="SM00382">
    <property type="entry name" value="AAA"/>
    <property type="match status" value="1"/>
</dbReference>
<dbReference type="CDD" id="cd03257">
    <property type="entry name" value="ABC_NikE_OppD_transporters"/>
    <property type="match status" value="1"/>
</dbReference>
<dbReference type="InterPro" id="IPR027417">
    <property type="entry name" value="P-loop_NTPase"/>
</dbReference>
<evidence type="ECO:0000256" key="6">
    <source>
        <dbReference type="ARBA" id="ARBA00022840"/>
    </source>
</evidence>
<keyword evidence="7" id="KW-0472">Membrane</keyword>
<keyword evidence="3" id="KW-0813">Transport</keyword>
<dbReference type="GO" id="GO:0005524">
    <property type="term" value="F:ATP binding"/>
    <property type="evidence" value="ECO:0007669"/>
    <property type="project" value="UniProtKB-KW"/>
</dbReference>
<dbReference type="PANTHER" id="PTHR43297:SF2">
    <property type="entry name" value="DIPEPTIDE TRANSPORT ATP-BINDING PROTEIN DPPD"/>
    <property type="match status" value="1"/>
</dbReference>
<dbReference type="RefSeq" id="WP_058265316.1">
    <property type="nucleotide sequence ID" value="NZ_FMYN01000002.1"/>
</dbReference>
<evidence type="ECO:0000259" key="8">
    <source>
        <dbReference type="PROSITE" id="PS50893"/>
    </source>
</evidence>
<evidence type="ECO:0000256" key="2">
    <source>
        <dbReference type="ARBA" id="ARBA00005417"/>
    </source>
</evidence>
<dbReference type="Gene3D" id="3.40.50.300">
    <property type="entry name" value="P-loop containing nucleotide triphosphate hydrolases"/>
    <property type="match status" value="1"/>
</dbReference>
<dbReference type="PANTHER" id="PTHR43297">
    <property type="entry name" value="OLIGOPEPTIDE TRANSPORT ATP-BINDING PROTEIN APPD"/>
    <property type="match status" value="1"/>
</dbReference>
<dbReference type="PROSITE" id="PS50893">
    <property type="entry name" value="ABC_TRANSPORTER_2"/>
    <property type="match status" value="1"/>
</dbReference>
<comment type="caution">
    <text evidence="9">The sequence shown here is derived from an EMBL/GenBank/DDBJ whole genome shotgun (WGS) entry which is preliminary data.</text>
</comment>
<evidence type="ECO:0000256" key="5">
    <source>
        <dbReference type="ARBA" id="ARBA00022741"/>
    </source>
</evidence>
<gene>
    <name evidence="9" type="ORF">AS033_09480</name>
</gene>
<name>A0A0V8GH26_9BACL</name>